<dbReference type="Proteomes" id="UP000479000">
    <property type="component" value="Unassembled WGS sequence"/>
</dbReference>
<keyword evidence="2" id="KW-1185">Reference proteome</keyword>
<organism evidence="1 2">
    <name type="scientific">Nesidiocoris tenuis</name>
    <dbReference type="NCBI Taxonomy" id="355587"/>
    <lineage>
        <taxon>Eukaryota</taxon>
        <taxon>Metazoa</taxon>
        <taxon>Ecdysozoa</taxon>
        <taxon>Arthropoda</taxon>
        <taxon>Hexapoda</taxon>
        <taxon>Insecta</taxon>
        <taxon>Pterygota</taxon>
        <taxon>Neoptera</taxon>
        <taxon>Paraneoptera</taxon>
        <taxon>Hemiptera</taxon>
        <taxon>Heteroptera</taxon>
        <taxon>Panheteroptera</taxon>
        <taxon>Cimicomorpha</taxon>
        <taxon>Miridae</taxon>
        <taxon>Dicyphina</taxon>
        <taxon>Nesidiocoris</taxon>
    </lineage>
</organism>
<dbReference type="EMBL" id="CADCXU010015148">
    <property type="protein sequence ID" value="CAB0004757.1"/>
    <property type="molecule type" value="Genomic_DNA"/>
</dbReference>
<sequence length="106" mass="11920">MTSLISDFQQEVSLSFDSREAAEQYLINCYLSSSKDKYPTSGRTTQPSTILRWNAYAFLRSETDVASEIWWSQASPYGFWTGPLVENIFMYMGCATSPLGQGHDPG</sequence>
<accession>A0A6H5GL51</accession>
<evidence type="ECO:0000313" key="1">
    <source>
        <dbReference type="EMBL" id="CAB0004757.1"/>
    </source>
</evidence>
<evidence type="ECO:0000313" key="2">
    <source>
        <dbReference type="Proteomes" id="UP000479000"/>
    </source>
</evidence>
<name>A0A6H5GL51_9HEMI</name>
<dbReference type="AlphaFoldDB" id="A0A6H5GL51"/>
<reference evidence="1 2" key="1">
    <citation type="submission" date="2020-02" db="EMBL/GenBank/DDBJ databases">
        <authorList>
            <person name="Ferguson B K."/>
        </authorList>
    </citation>
    <scope>NUCLEOTIDE SEQUENCE [LARGE SCALE GENOMIC DNA]</scope>
</reference>
<protein>
    <submittedName>
        <fullName evidence="1">Uncharacterized protein</fullName>
    </submittedName>
</protein>
<gene>
    <name evidence="1" type="ORF">NTEN_LOCUS10234</name>
</gene>
<proteinExistence type="predicted"/>